<comment type="subcellular location">
    <subcellularLocation>
        <location evidence="3">Secreted</location>
    </subcellularLocation>
    <subcellularLocation>
        <location evidence="3">Bacterial flagellum</location>
    </subcellularLocation>
</comment>
<dbReference type="KEGG" id="lmd:METH_20775"/>
<evidence type="ECO:0000313" key="7">
    <source>
        <dbReference type="Proteomes" id="UP000018780"/>
    </source>
</evidence>
<keyword evidence="6" id="KW-0969">Cilium</keyword>
<dbReference type="Pfam" id="PF00669">
    <property type="entry name" value="Flagellin_N"/>
    <property type="match status" value="1"/>
</dbReference>
<dbReference type="Pfam" id="PF00700">
    <property type="entry name" value="Flagellin_C"/>
    <property type="match status" value="1"/>
</dbReference>
<name>V9VYF5_9RHOB</name>
<dbReference type="GO" id="GO:0005576">
    <property type="term" value="C:extracellular region"/>
    <property type="evidence" value="ECO:0007669"/>
    <property type="project" value="UniProtKB-SubCell"/>
</dbReference>
<dbReference type="Proteomes" id="UP000018780">
    <property type="component" value="Chromosome"/>
</dbReference>
<dbReference type="Gene3D" id="1.20.1330.10">
    <property type="entry name" value="f41 fragment of flagellin, N-terminal domain"/>
    <property type="match status" value="1"/>
</dbReference>
<dbReference type="HOGENOM" id="CLU_011142_1_0_5"/>
<keyword evidence="6" id="KW-0966">Cell projection</keyword>
<evidence type="ECO:0000256" key="2">
    <source>
        <dbReference type="ARBA" id="ARBA00023143"/>
    </source>
</evidence>
<sequence>MTSILTNNGAMVALQTLRSVNDNLEETQNQISTGKEVGSARDNSAVWSISKSLESDVQAYEAVSDNLAFGEATVSVGASAAEQIVEKLKEVKELIIGGTSETADHAAIQDDIGHKMDQIEAIIETAEFNGANLLKATIDGTATSLTIAASEDGSTTISVDRIDFETATFDSQLTDITDATTAATALGEIDGLIDDGVTAAAALGSSLARISDQSEFVSKLTDSLKNGISAMTDTNMEEASARLKALQTQQQLAVQSLTIANQSPSTLQQLFR</sequence>
<keyword evidence="3" id="KW-0964">Secreted</keyword>
<evidence type="ECO:0000259" key="4">
    <source>
        <dbReference type="Pfam" id="PF00669"/>
    </source>
</evidence>
<dbReference type="OrthoDB" id="8328560at2"/>
<comment type="similarity">
    <text evidence="1 3">Belongs to the bacterial flagellin family.</text>
</comment>
<keyword evidence="6" id="KW-0282">Flagellum</keyword>
<dbReference type="InterPro" id="IPR001029">
    <property type="entry name" value="Flagellin_N"/>
</dbReference>
<dbReference type="RefSeq" id="WP_024092270.1">
    <property type="nucleotide sequence ID" value="NC_023135.1"/>
</dbReference>
<dbReference type="EMBL" id="CP006773">
    <property type="protein sequence ID" value="AHD02749.1"/>
    <property type="molecule type" value="Genomic_DNA"/>
</dbReference>
<dbReference type="STRING" id="999552.METH_20775"/>
<dbReference type="AlphaFoldDB" id="V9VYF5"/>
<dbReference type="PANTHER" id="PTHR42792">
    <property type="entry name" value="FLAGELLIN"/>
    <property type="match status" value="1"/>
</dbReference>
<dbReference type="PANTHER" id="PTHR42792:SF2">
    <property type="entry name" value="FLAGELLIN"/>
    <property type="match status" value="1"/>
</dbReference>
<keyword evidence="2 3" id="KW-0975">Bacterial flagellum</keyword>
<keyword evidence="7" id="KW-1185">Reference proteome</keyword>
<dbReference type="InterPro" id="IPR001492">
    <property type="entry name" value="Flagellin"/>
</dbReference>
<protein>
    <recommendedName>
        <fullName evidence="3">Flagellin</fullName>
    </recommendedName>
</protein>
<evidence type="ECO:0000256" key="3">
    <source>
        <dbReference type="RuleBase" id="RU362073"/>
    </source>
</evidence>
<dbReference type="InterPro" id="IPR046358">
    <property type="entry name" value="Flagellin_C"/>
</dbReference>
<accession>V9VYF5</accession>
<evidence type="ECO:0000313" key="6">
    <source>
        <dbReference type="EMBL" id="AHD02749.1"/>
    </source>
</evidence>
<dbReference type="SUPFAM" id="SSF64518">
    <property type="entry name" value="Phase 1 flagellin"/>
    <property type="match status" value="1"/>
</dbReference>
<dbReference type="GO" id="GO:0009288">
    <property type="term" value="C:bacterial-type flagellum"/>
    <property type="evidence" value="ECO:0007669"/>
    <property type="project" value="UniProtKB-SubCell"/>
</dbReference>
<proteinExistence type="inferred from homology"/>
<evidence type="ECO:0000256" key="1">
    <source>
        <dbReference type="ARBA" id="ARBA00005709"/>
    </source>
</evidence>
<comment type="function">
    <text evidence="3">Flagellin is the subunit protein which polymerizes to form the filaments of bacterial flagella.</text>
</comment>
<gene>
    <name evidence="6" type="ORF">METH_20775</name>
</gene>
<dbReference type="PATRIC" id="fig|999552.6.peg.4113"/>
<feature type="domain" description="Flagellin C-terminal" evidence="5">
    <location>
        <begin position="188"/>
        <end position="270"/>
    </location>
</feature>
<organism evidence="6 7">
    <name type="scientific">Leisingera methylohalidivorans DSM 14336</name>
    <dbReference type="NCBI Taxonomy" id="999552"/>
    <lineage>
        <taxon>Bacteria</taxon>
        <taxon>Pseudomonadati</taxon>
        <taxon>Pseudomonadota</taxon>
        <taxon>Alphaproteobacteria</taxon>
        <taxon>Rhodobacterales</taxon>
        <taxon>Roseobacteraceae</taxon>
        <taxon>Leisingera</taxon>
    </lineage>
</organism>
<reference evidence="6 7" key="1">
    <citation type="submission" date="2013-09" db="EMBL/GenBank/DDBJ databases">
        <authorList>
            <consortium name="DOE Joint Genome Institute"/>
            <person name="Klenk H.-P."/>
            <person name="Huntemann M."/>
            <person name="Han J."/>
            <person name="Chen A."/>
            <person name="Kyrpides N."/>
            <person name="Mavromatis K."/>
            <person name="Markowitz V."/>
            <person name="Palaniappan K."/>
            <person name="Ivanova N."/>
            <person name="Schaumberg A."/>
            <person name="Pati A."/>
            <person name="Liolios K."/>
            <person name="Nordberg H.P."/>
            <person name="Cantor M.N."/>
            <person name="Hua S.X."/>
            <person name="Woyke T."/>
        </authorList>
    </citation>
    <scope>NUCLEOTIDE SEQUENCE [LARGE SCALE GENOMIC DNA]</scope>
    <source>
        <strain evidence="6 7">DSM 14336</strain>
    </source>
</reference>
<dbReference type="PRINTS" id="PR00207">
    <property type="entry name" value="FLAGELLIN"/>
</dbReference>
<dbReference type="GO" id="GO:0005198">
    <property type="term" value="F:structural molecule activity"/>
    <property type="evidence" value="ECO:0007669"/>
    <property type="project" value="UniProtKB-UniRule"/>
</dbReference>
<evidence type="ECO:0000259" key="5">
    <source>
        <dbReference type="Pfam" id="PF00700"/>
    </source>
</evidence>
<feature type="domain" description="Flagellin N-terminal" evidence="4">
    <location>
        <begin position="4"/>
        <end position="137"/>
    </location>
</feature>